<dbReference type="EMBL" id="QGSY01000180">
    <property type="protein sequence ID" value="RQX09092.1"/>
    <property type="molecule type" value="Genomic_DNA"/>
</dbReference>
<keyword evidence="2" id="KW-1185">Reference proteome</keyword>
<sequence>MYGPEAAQAERDLLDRIEARLGYDRVALLVYRAAYSLITANAYDPTGQDGHCAWCVAALNRADVTKALLG</sequence>
<dbReference type="Proteomes" id="UP000266889">
    <property type="component" value="Unassembled WGS sequence"/>
</dbReference>
<protein>
    <submittedName>
        <fullName evidence="1">Uncharacterized protein</fullName>
    </submittedName>
</protein>
<dbReference type="OrthoDB" id="4020008at2"/>
<accession>A0A3N9X804</accession>
<reference evidence="1 2" key="1">
    <citation type="submission" date="2018-05" db="EMBL/GenBank/DDBJ databases">
        <title>Micromonospora from Atacama Desert.</title>
        <authorList>
            <person name="Carro L."/>
            <person name="Goodfellow M."/>
            <person name="Klenk H.-P."/>
        </authorList>
    </citation>
    <scope>NUCLEOTIDE SEQUENCE [LARGE SCALE GENOMIC DNA]</scope>
    <source>
        <strain evidence="1 2">LB32</strain>
    </source>
</reference>
<dbReference type="RefSeq" id="WP_124857345.1">
    <property type="nucleotide sequence ID" value="NZ_QGSY01000180.1"/>
</dbReference>
<evidence type="ECO:0000313" key="2">
    <source>
        <dbReference type="Proteomes" id="UP000266889"/>
    </source>
</evidence>
<evidence type="ECO:0000313" key="1">
    <source>
        <dbReference type="EMBL" id="RQX09092.1"/>
    </source>
</evidence>
<comment type="caution">
    <text evidence="1">The sequence shown here is derived from an EMBL/GenBank/DDBJ whole genome shotgun (WGS) entry which is preliminary data.</text>
</comment>
<proteinExistence type="predicted"/>
<organism evidence="1 2">
    <name type="scientific">Micromonospora arida</name>
    <dbReference type="NCBI Taxonomy" id="2203715"/>
    <lineage>
        <taxon>Bacteria</taxon>
        <taxon>Bacillati</taxon>
        <taxon>Actinomycetota</taxon>
        <taxon>Actinomycetes</taxon>
        <taxon>Micromonosporales</taxon>
        <taxon>Micromonosporaceae</taxon>
        <taxon>Micromonospora</taxon>
    </lineage>
</organism>
<dbReference type="AlphaFoldDB" id="A0A3N9X804"/>
<name>A0A3N9X804_9ACTN</name>
<gene>
    <name evidence="1" type="ORF">DLJ58_16310</name>
</gene>